<dbReference type="PANTHER" id="PTHR43495:SF4">
    <property type="entry name" value="AROMATIC AMINO ACID TRANSPORT PROTEIN AROP"/>
    <property type="match status" value="1"/>
</dbReference>
<sequence>MLPPEDAGLQRGLKMRHIRFIALGSAIGTGLFYGSAAAIQTAGPIVLLAYILSGIAVFWVMRALGEMAVRHPVSGSFAKYATDYLGPFAGFITGWTFVFEMVSVAIADVTAFAVYMGFWFPGTPKWIWVCSVILFIAAINTRHVRVFGELEFWLSIIKVSAILAMIIGGIALLLHGVSLSDGTEGAVSNLWSSGGVAPNGISGFLACFTVVVFSFGGVETIGITAGEATDPNSSIPKAINTVPFRILLFYVGTLTVIMMLVPWTAITGEASPFVQIFDALGIPAAASILNVVVITAAVSAINADTFSAGRILYGLARDGHAPKAFRSVSRNGIPWMAVVVMCTALGIGAILNAVVPDDVFEIAAALVTFATVWTWLMILASHIAMRRKMTKEELAQTHYRVPWWPVGPCLAVAFMVAVIVLLAWFPSSRIAITVGIAWLAVLSATYLLKLRK</sequence>
<dbReference type="PANTHER" id="PTHR43495">
    <property type="entry name" value="GABA PERMEASE"/>
    <property type="match status" value="1"/>
</dbReference>
<dbReference type="OrthoDB" id="5297508at2"/>
<keyword evidence="4" id="KW-1003">Cell membrane</keyword>
<feature type="transmembrane region" description="Helical" evidence="10">
    <location>
        <begin position="156"/>
        <end position="180"/>
    </location>
</feature>
<keyword evidence="3" id="KW-0813">Transport</keyword>
<dbReference type="EMBL" id="QETB01000004">
    <property type="protein sequence ID" value="PWF26243.1"/>
    <property type="molecule type" value="Genomic_DNA"/>
</dbReference>
<dbReference type="InterPro" id="IPR004841">
    <property type="entry name" value="AA-permease/SLC12A_dom"/>
</dbReference>
<evidence type="ECO:0000313" key="12">
    <source>
        <dbReference type="EMBL" id="PWF26243.1"/>
    </source>
</evidence>
<evidence type="ECO:0000256" key="1">
    <source>
        <dbReference type="ARBA" id="ARBA00004429"/>
    </source>
</evidence>
<evidence type="ECO:0000256" key="2">
    <source>
        <dbReference type="ARBA" id="ARBA00008583"/>
    </source>
</evidence>
<evidence type="ECO:0000256" key="8">
    <source>
        <dbReference type="ARBA" id="ARBA00022989"/>
    </source>
</evidence>
<feature type="transmembrane region" description="Helical" evidence="10">
    <location>
        <begin position="126"/>
        <end position="144"/>
    </location>
</feature>
<dbReference type="Pfam" id="PF00324">
    <property type="entry name" value="AA_permease"/>
    <property type="match status" value="1"/>
</dbReference>
<dbReference type="AlphaFoldDB" id="A0A2V1K4P5"/>
<feature type="domain" description="Amino acid permease/ SLC12A" evidence="11">
    <location>
        <begin position="17"/>
        <end position="430"/>
    </location>
</feature>
<evidence type="ECO:0000256" key="4">
    <source>
        <dbReference type="ARBA" id="ARBA00022475"/>
    </source>
</evidence>
<feature type="transmembrane region" description="Helical" evidence="10">
    <location>
        <begin position="360"/>
        <end position="380"/>
    </location>
</feature>
<keyword evidence="13" id="KW-1185">Reference proteome</keyword>
<dbReference type="GO" id="GO:0005886">
    <property type="term" value="C:plasma membrane"/>
    <property type="evidence" value="ECO:0007669"/>
    <property type="project" value="UniProtKB-SubCell"/>
</dbReference>
<feature type="transmembrane region" description="Helical" evidence="10">
    <location>
        <begin position="280"/>
        <end position="301"/>
    </location>
</feature>
<evidence type="ECO:0000256" key="9">
    <source>
        <dbReference type="ARBA" id="ARBA00023136"/>
    </source>
</evidence>
<feature type="transmembrane region" description="Helical" evidence="10">
    <location>
        <begin position="401"/>
        <end position="424"/>
    </location>
</feature>
<dbReference type="FunFam" id="1.20.1740.10:FF:000001">
    <property type="entry name" value="Amino acid permease"/>
    <property type="match status" value="1"/>
</dbReference>
<name>A0A2V1K4P5_9ACTO</name>
<evidence type="ECO:0000256" key="10">
    <source>
        <dbReference type="SAM" id="Phobius"/>
    </source>
</evidence>
<comment type="caution">
    <text evidence="12">The sequence shown here is derived from an EMBL/GenBank/DDBJ whole genome shotgun (WGS) entry which is preliminary data.</text>
</comment>
<keyword evidence="6 10" id="KW-0812">Transmembrane</keyword>
<organism evidence="12 13">
    <name type="scientific">Ancrocorticia populi</name>
    <dbReference type="NCBI Taxonomy" id="2175228"/>
    <lineage>
        <taxon>Bacteria</taxon>
        <taxon>Bacillati</taxon>
        <taxon>Actinomycetota</taxon>
        <taxon>Actinomycetes</taxon>
        <taxon>Actinomycetales</taxon>
        <taxon>Actinomycetaceae</taxon>
        <taxon>Ancrocorticia</taxon>
    </lineage>
</organism>
<dbReference type="InterPro" id="IPR004840">
    <property type="entry name" value="Amino_acid_permease_CS"/>
</dbReference>
<evidence type="ECO:0000256" key="5">
    <source>
        <dbReference type="ARBA" id="ARBA00022519"/>
    </source>
</evidence>
<evidence type="ECO:0000256" key="6">
    <source>
        <dbReference type="ARBA" id="ARBA00022692"/>
    </source>
</evidence>
<keyword evidence="9 10" id="KW-0472">Membrane</keyword>
<dbReference type="GO" id="GO:0055085">
    <property type="term" value="P:transmembrane transport"/>
    <property type="evidence" value="ECO:0007669"/>
    <property type="project" value="InterPro"/>
</dbReference>
<feature type="transmembrane region" description="Helical" evidence="10">
    <location>
        <begin position="45"/>
        <end position="64"/>
    </location>
</feature>
<protein>
    <submittedName>
        <fullName evidence="12">Proline-specific permease ProY</fullName>
    </submittedName>
</protein>
<feature type="transmembrane region" description="Helical" evidence="10">
    <location>
        <begin position="84"/>
        <end position="106"/>
    </location>
</feature>
<evidence type="ECO:0000259" key="11">
    <source>
        <dbReference type="Pfam" id="PF00324"/>
    </source>
</evidence>
<evidence type="ECO:0000313" key="13">
    <source>
        <dbReference type="Proteomes" id="UP000245283"/>
    </source>
</evidence>
<evidence type="ECO:0000256" key="3">
    <source>
        <dbReference type="ARBA" id="ARBA00022448"/>
    </source>
</evidence>
<keyword evidence="8 10" id="KW-1133">Transmembrane helix</keyword>
<gene>
    <name evidence="12" type="primary">proY</name>
    <name evidence="12" type="ORF">DD236_07195</name>
</gene>
<dbReference type="PIRSF" id="PIRSF006060">
    <property type="entry name" value="AA_transporter"/>
    <property type="match status" value="1"/>
</dbReference>
<feature type="transmembrane region" description="Helical" evidence="10">
    <location>
        <begin position="430"/>
        <end position="448"/>
    </location>
</feature>
<keyword evidence="7" id="KW-0029">Amino-acid transport</keyword>
<dbReference type="Gene3D" id="1.20.1740.10">
    <property type="entry name" value="Amino acid/polyamine transporter I"/>
    <property type="match status" value="1"/>
</dbReference>
<feature type="transmembrane region" description="Helical" evidence="10">
    <location>
        <begin position="20"/>
        <end position="39"/>
    </location>
</feature>
<accession>A0A2V1K4P5</accession>
<proteinExistence type="inferred from homology"/>
<comment type="subcellular location">
    <subcellularLocation>
        <location evidence="1">Cell inner membrane</location>
        <topology evidence="1">Multi-pass membrane protein</topology>
    </subcellularLocation>
</comment>
<feature type="transmembrane region" description="Helical" evidence="10">
    <location>
        <begin position="246"/>
        <end position="268"/>
    </location>
</feature>
<dbReference type="GO" id="GO:0006865">
    <property type="term" value="P:amino acid transport"/>
    <property type="evidence" value="ECO:0007669"/>
    <property type="project" value="UniProtKB-KW"/>
</dbReference>
<evidence type="ECO:0000256" key="7">
    <source>
        <dbReference type="ARBA" id="ARBA00022970"/>
    </source>
</evidence>
<comment type="similarity">
    <text evidence="2">Belongs to the amino acid-polyamine-organocation (APC) superfamily. Amino acid transporter (AAT) (TC 2.A.3.1) family.</text>
</comment>
<dbReference type="PROSITE" id="PS00218">
    <property type="entry name" value="AMINO_ACID_PERMEASE_1"/>
    <property type="match status" value="1"/>
</dbReference>
<feature type="transmembrane region" description="Helical" evidence="10">
    <location>
        <begin position="333"/>
        <end position="354"/>
    </location>
</feature>
<dbReference type="Proteomes" id="UP000245283">
    <property type="component" value="Unassembled WGS sequence"/>
</dbReference>
<keyword evidence="5" id="KW-0997">Cell inner membrane</keyword>
<reference evidence="13" key="1">
    <citation type="submission" date="2018-05" db="EMBL/GenBank/DDBJ databases">
        <authorList>
            <person name="Li Y."/>
        </authorList>
    </citation>
    <scope>NUCLEOTIDE SEQUENCE [LARGE SCALE GENOMIC DNA]</scope>
    <source>
        <strain evidence="13">sk1b4</strain>
    </source>
</reference>
<feature type="transmembrane region" description="Helical" evidence="10">
    <location>
        <begin position="200"/>
        <end position="225"/>
    </location>
</feature>